<dbReference type="RefSeq" id="WP_327099643.1">
    <property type="nucleotide sequence ID" value="NZ_CP109149.1"/>
</dbReference>
<dbReference type="EMBL" id="CP109441">
    <property type="protein sequence ID" value="WUV46426.1"/>
    <property type="molecule type" value="Genomic_DNA"/>
</dbReference>
<dbReference type="Gene3D" id="3.40.190.10">
    <property type="entry name" value="Periplasmic binding protein-like II"/>
    <property type="match status" value="2"/>
</dbReference>
<proteinExistence type="predicted"/>
<organism evidence="1 2">
    <name type="scientific">Nocardia vinacea</name>
    <dbReference type="NCBI Taxonomy" id="96468"/>
    <lineage>
        <taxon>Bacteria</taxon>
        <taxon>Bacillati</taxon>
        <taxon>Actinomycetota</taxon>
        <taxon>Actinomycetes</taxon>
        <taxon>Mycobacteriales</taxon>
        <taxon>Nocardiaceae</taxon>
        <taxon>Nocardia</taxon>
    </lineage>
</organism>
<dbReference type="InterPro" id="IPR027939">
    <property type="entry name" value="NMT1/THI5"/>
</dbReference>
<keyword evidence="2" id="KW-1185">Reference proteome</keyword>
<gene>
    <name evidence="1" type="ORF">OG563_46545</name>
</gene>
<evidence type="ECO:0000313" key="2">
    <source>
        <dbReference type="Proteomes" id="UP001432062"/>
    </source>
</evidence>
<dbReference type="PANTHER" id="PTHR31528">
    <property type="entry name" value="4-AMINO-5-HYDROXYMETHYL-2-METHYLPYRIMIDINE PHOSPHATE SYNTHASE THI11-RELATED"/>
    <property type="match status" value="1"/>
</dbReference>
<dbReference type="PROSITE" id="PS51257">
    <property type="entry name" value="PROKAR_LIPOPROTEIN"/>
    <property type="match status" value="1"/>
</dbReference>
<sequence>MRTLSLPRSARVTVSATVIGLAVLTGCAQTDSPTATSGYSGPIGAIDLKQVCPTKIVVQSDWNPEAEHGSLYQLLGPNPAIDAAGKKVTGPLFAHGEYTGVDLEIRAGGPAIGFQTVTSQMYQDDSIMLGFVDTDQSIQSAATNPTTGVFAPLEINPQMIMWDPATYPNVHSISDLKAAKATVLYFQGAAYMDYLTGAGILDKSQVDGSYDGTPANFVAAGGAKAQQGFISAEPYLYEQKIPQWHKPVAYQLLHDSGYPEYKSALAVRSGKLEADSACLQRLVPVMQQAELDYFADPATANDLIVQAVDKYDTGWVYDAGNAAFATKRMREAGVVGNGGNATVGDFDAARVQRVIDITRPIYTEQKVSVPQGLTTEQIATDRFIDPKIGFAS</sequence>
<dbReference type="Proteomes" id="UP001432062">
    <property type="component" value="Chromosome"/>
</dbReference>
<evidence type="ECO:0000313" key="1">
    <source>
        <dbReference type="EMBL" id="WUV46426.1"/>
    </source>
</evidence>
<name>A0ABZ1YTS3_9NOCA</name>
<protein>
    <submittedName>
        <fullName evidence="1">ABC transporter substrate-binding protein</fullName>
    </submittedName>
</protein>
<reference evidence="1" key="1">
    <citation type="submission" date="2022-10" db="EMBL/GenBank/DDBJ databases">
        <title>The complete genomes of actinobacterial strains from the NBC collection.</title>
        <authorList>
            <person name="Joergensen T.S."/>
            <person name="Alvarez Arevalo M."/>
            <person name="Sterndorff E.B."/>
            <person name="Faurdal D."/>
            <person name="Vuksanovic O."/>
            <person name="Mourched A.-S."/>
            <person name="Charusanti P."/>
            <person name="Shaw S."/>
            <person name="Blin K."/>
            <person name="Weber T."/>
        </authorList>
    </citation>
    <scope>NUCLEOTIDE SEQUENCE</scope>
    <source>
        <strain evidence="1">NBC_01482</strain>
    </source>
</reference>
<dbReference type="PANTHER" id="PTHR31528:SF3">
    <property type="entry name" value="THIAMINE BIOSYNTHESIS PROTEIN HI_0357-RELATED"/>
    <property type="match status" value="1"/>
</dbReference>
<accession>A0ABZ1YTS3</accession>